<proteinExistence type="predicted"/>
<gene>
    <name evidence="1" type="ORF">MEUPH1_LOCUS29565</name>
</gene>
<name>A0AAV0Y6X1_9HEMI</name>
<comment type="caution">
    <text evidence="1">The sequence shown here is derived from an EMBL/GenBank/DDBJ whole genome shotgun (WGS) entry which is preliminary data.</text>
</comment>
<dbReference type="AlphaFoldDB" id="A0AAV0Y6X1"/>
<dbReference type="PANTHER" id="PTHR13677:SF0">
    <property type="entry name" value="LD41638P"/>
    <property type="match status" value="1"/>
</dbReference>
<dbReference type="Proteomes" id="UP001160148">
    <property type="component" value="Unassembled WGS sequence"/>
</dbReference>
<organism evidence="1 2">
    <name type="scientific">Macrosiphum euphorbiae</name>
    <name type="common">potato aphid</name>
    <dbReference type="NCBI Taxonomy" id="13131"/>
    <lineage>
        <taxon>Eukaryota</taxon>
        <taxon>Metazoa</taxon>
        <taxon>Ecdysozoa</taxon>
        <taxon>Arthropoda</taxon>
        <taxon>Hexapoda</taxon>
        <taxon>Insecta</taxon>
        <taxon>Pterygota</taxon>
        <taxon>Neoptera</taxon>
        <taxon>Paraneoptera</taxon>
        <taxon>Hemiptera</taxon>
        <taxon>Sternorrhyncha</taxon>
        <taxon>Aphidomorpha</taxon>
        <taxon>Aphidoidea</taxon>
        <taxon>Aphididae</taxon>
        <taxon>Macrosiphini</taxon>
        <taxon>Macrosiphum</taxon>
    </lineage>
</organism>
<accession>A0AAV0Y6X1</accession>
<dbReference type="PANTHER" id="PTHR13677">
    <property type="entry name" value="LD41638P"/>
    <property type="match status" value="1"/>
</dbReference>
<protein>
    <submittedName>
        <fullName evidence="1">Uncharacterized protein</fullName>
    </submittedName>
</protein>
<keyword evidence="2" id="KW-1185">Reference proteome</keyword>
<dbReference type="EMBL" id="CARXXK010001439">
    <property type="protein sequence ID" value="CAI6376156.1"/>
    <property type="molecule type" value="Genomic_DNA"/>
</dbReference>
<dbReference type="InterPro" id="IPR024224">
    <property type="entry name" value="DENND6"/>
</dbReference>
<dbReference type="GO" id="GO:0005085">
    <property type="term" value="F:guanyl-nucleotide exchange factor activity"/>
    <property type="evidence" value="ECO:0007669"/>
    <property type="project" value="InterPro"/>
</dbReference>
<evidence type="ECO:0000313" key="1">
    <source>
        <dbReference type="EMBL" id="CAI6376156.1"/>
    </source>
</evidence>
<reference evidence="1 2" key="1">
    <citation type="submission" date="2023-01" db="EMBL/GenBank/DDBJ databases">
        <authorList>
            <person name="Whitehead M."/>
        </authorList>
    </citation>
    <scope>NUCLEOTIDE SEQUENCE [LARGE SCALE GENOMIC DNA]</scope>
</reference>
<evidence type="ECO:0000313" key="2">
    <source>
        <dbReference type="Proteomes" id="UP001160148"/>
    </source>
</evidence>
<sequence>MPSDWVQCICVVTFELEFGLAVELVYPNDNKLSGEVKTNLCYLAFPNSNSRCMGVTQFHVKKKME</sequence>
<dbReference type="GO" id="GO:0055037">
    <property type="term" value="C:recycling endosome"/>
    <property type="evidence" value="ECO:0007669"/>
    <property type="project" value="TreeGrafter"/>
</dbReference>